<feature type="transmembrane region" description="Helical" evidence="6">
    <location>
        <begin position="444"/>
        <end position="464"/>
    </location>
</feature>
<feature type="transmembrane region" description="Helical" evidence="6">
    <location>
        <begin position="330"/>
        <end position="353"/>
    </location>
</feature>
<gene>
    <name evidence="8" type="ORF">BCR34DRAFT_477298</name>
</gene>
<protein>
    <submittedName>
        <fullName evidence="8">Transmembrane amino acid transporter protein-domain-containing protein</fullName>
    </submittedName>
</protein>
<feature type="transmembrane region" description="Helical" evidence="6">
    <location>
        <begin position="418"/>
        <end position="438"/>
    </location>
</feature>
<dbReference type="InterPro" id="IPR013057">
    <property type="entry name" value="AA_transpt_TM"/>
</dbReference>
<evidence type="ECO:0000256" key="1">
    <source>
        <dbReference type="ARBA" id="ARBA00004141"/>
    </source>
</evidence>
<evidence type="ECO:0000259" key="7">
    <source>
        <dbReference type="Pfam" id="PF01490"/>
    </source>
</evidence>
<dbReference type="PANTHER" id="PTHR22950">
    <property type="entry name" value="AMINO ACID TRANSPORTER"/>
    <property type="match status" value="1"/>
</dbReference>
<name>A0A1Y2A1C7_9PLEO</name>
<sequence length="557" mass="61632">MILFESLTPDLTFFSITFEEYVYYAKIERAHEKNLPDTQGAVTSFKSVLGKKKIIVDTNAPPAISATHDAKEEKEITRGDSPVVSDAEWHQASRALRTATWGAVFYLITTDVLGPYSVPWALSQMGYGPGVTLYTIFGILAGYTGWQIWHMFLRLDSTRHPLKSFGDIAFRVYGPWARHVTNILQSMQLVFNVGAIIIQNGQGLYQINSNICYVLCCVIWALLGMGLGQIRTLQKFGWIANLAVWINVVVMILTMVIVSHNPPNYTASEGSNGRGADYGPIKTYGGAPPYSEGFQTGISGLMQAVYSYGGALIFCEFLSEMRKPADFWKALLFADAFIYVAYLFFGLFVYSFHGEFVINPAFQGISPQSALKAGNILGLISALIAGALYGNIGIKVIYTNILREFFKFPPLESKMGKFIWVALVPIYWALAFVLAAAIPNFSNLTGLVAAICILQFTYTIPPLMKLGCDIQYYAIREEQGEGFDPTTGQTKRLDNGWKRWLRGARTYWYVNIWNLIFFLGALVTAALGMYSSIKGLEAAFASGRSTSFSCKGPLGSG</sequence>
<dbReference type="AlphaFoldDB" id="A0A1Y2A1C7"/>
<evidence type="ECO:0000256" key="2">
    <source>
        <dbReference type="ARBA" id="ARBA00008066"/>
    </source>
</evidence>
<dbReference type="GO" id="GO:0015179">
    <property type="term" value="F:L-amino acid transmembrane transporter activity"/>
    <property type="evidence" value="ECO:0007669"/>
    <property type="project" value="TreeGrafter"/>
</dbReference>
<dbReference type="OrthoDB" id="40134at2759"/>
<evidence type="ECO:0000256" key="5">
    <source>
        <dbReference type="ARBA" id="ARBA00023136"/>
    </source>
</evidence>
<feature type="transmembrane region" description="Helical" evidence="6">
    <location>
        <begin position="134"/>
        <end position="155"/>
    </location>
</feature>
<keyword evidence="9" id="KW-1185">Reference proteome</keyword>
<dbReference type="STRING" id="1231657.A0A1Y2A1C7"/>
<comment type="caution">
    <text evidence="8">The sequence shown here is derived from an EMBL/GenBank/DDBJ whole genome shotgun (WGS) entry which is preliminary data.</text>
</comment>
<accession>A0A1Y2A1C7</accession>
<evidence type="ECO:0000256" key="3">
    <source>
        <dbReference type="ARBA" id="ARBA00022692"/>
    </source>
</evidence>
<evidence type="ECO:0000313" key="8">
    <source>
        <dbReference type="EMBL" id="ORY15835.1"/>
    </source>
</evidence>
<feature type="transmembrane region" description="Helical" evidence="6">
    <location>
        <begin position="236"/>
        <end position="258"/>
    </location>
</feature>
<dbReference type="Proteomes" id="UP000193144">
    <property type="component" value="Unassembled WGS sequence"/>
</dbReference>
<feature type="transmembrane region" description="Helical" evidence="6">
    <location>
        <begin position="373"/>
        <end position="398"/>
    </location>
</feature>
<keyword evidence="3 6" id="KW-0812">Transmembrane</keyword>
<comment type="similarity">
    <text evidence="2">Belongs to the amino acid/polyamine transporter 2 family.</text>
</comment>
<keyword evidence="5 6" id="KW-0472">Membrane</keyword>
<feature type="transmembrane region" description="Helical" evidence="6">
    <location>
        <begin position="204"/>
        <end position="224"/>
    </location>
</feature>
<evidence type="ECO:0000313" key="9">
    <source>
        <dbReference type="Proteomes" id="UP000193144"/>
    </source>
</evidence>
<dbReference type="Pfam" id="PF01490">
    <property type="entry name" value="Aa_trans"/>
    <property type="match status" value="1"/>
</dbReference>
<feature type="transmembrane region" description="Helical" evidence="6">
    <location>
        <begin position="508"/>
        <end position="530"/>
    </location>
</feature>
<feature type="domain" description="Amino acid transporter transmembrane" evidence="7">
    <location>
        <begin position="98"/>
        <end position="466"/>
    </location>
</feature>
<dbReference type="PANTHER" id="PTHR22950:SF461">
    <property type="entry name" value="AMINO ACID TRANSPORTER TRANSMEMBRANE DOMAIN-CONTAINING PROTEIN"/>
    <property type="match status" value="1"/>
</dbReference>
<reference evidence="8 9" key="1">
    <citation type="submission" date="2016-07" db="EMBL/GenBank/DDBJ databases">
        <title>Pervasive Adenine N6-methylation of Active Genes in Fungi.</title>
        <authorList>
            <consortium name="DOE Joint Genome Institute"/>
            <person name="Mondo S.J."/>
            <person name="Dannebaum R.O."/>
            <person name="Kuo R.C."/>
            <person name="Labutti K."/>
            <person name="Haridas S."/>
            <person name="Kuo A."/>
            <person name="Salamov A."/>
            <person name="Ahrendt S.R."/>
            <person name="Lipzen A."/>
            <person name="Sullivan W."/>
            <person name="Andreopoulos W.B."/>
            <person name="Clum A."/>
            <person name="Lindquist E."/>
            <person name="Daum C."/>
            <person name="Ramamoorthy G.K."/>
            <person name="Gryganskyi A."/>
            <person name="Culley D."/>
            <person name="Magnuson J.K."/>
            <person name="James T.Y."/>
            <person name="O'Malley M.A."/>
            <person name="Stajich J.E."/>
            <person name="Spatafora J.W."/>
            <person name="Visel A."/>
            <person name="Grigoriev I.V."/>
        </authorList>
    </citation>
    <scope>NUCLEOTIDE SEQUENCE [LARGE SCALE GENOMIC DNA]</scope>
    <source>
        <strain evidence="8 9">CBS 115471</strain>
    </source>
</reference>
<keyword evidence="4 6" id="KW-1133">Transmembrane helix</keyword>
<feature type="transmembrane region" description="Helical" evidence="6">
    <location>
        <begin position="298"/>
        <end position="318"/>
    </location>
</feature>
<evidence type="ECO:0000256" key="4">
    <source>
        <dbReference type="ARBA" id="ARBA00022989"/>
    </source>
</evidence>
<organism evidence="8 9">
    <name type="scientific">Clohesyomyces aquaticus</name>
    <dbReference type="NCBI Taxonomy" id="1231657"/>
    <lineage>
        <taxon>Eukaryota</taxon>
        <taxon>Fungi</taxon>
        <taxon>Dikarya</taxon>
        <taxon>Ascomycota</taxon>
        <taxon>Pezizomycotina</taxon>
        <taxon>Dothideomycetes</taxon>
        <taxon>Pleosporomycetidae</taxon>
        <taxon>Pleosporales</taxon>
        <taxon>Lindgomycetaceae</taxon>
        <taxon>Clohesyomyces</taxon>
    </lineage>
</organism>
<comment type="subcellular location">
    <subcellularLocation>
        <location evidence="1">Membrane</location>
        <topology evidence="1">Multi-pass membrane protein</topology>
    </subcellularLocation>
</comment>
<dbReference type="GO" id="GO:0016020">
    <property type="term" value="C:membrane"/>
    <property type="evidence" value="ECO:0007669"/>
    <property type="project" value="UniProtKB-SubCell"/>
</dbReference>
<proteinExistence type="inferred from homology"/>
<feature type="transmembrane region" description="Helical" evidence="6">
    <location>
        <begin position="103"/>
        <end position="122"/>
    </location>
</feature>
<dbReference type="EMBL" id="MCFA01000022">
    <property type="protein sequence ID" value="ORY15835.1"/>
    <property type="molecule type" value="Genomic_DNA"/>
</dbReference>
<evidence type="ECO:0000256" key="6">
    <source>
        <dbReference type="SAM" id="Phobius"/>
    </source>
</evidence>